<dbReference type="EMBL" id="JARJCM010000220">
    <property type="protein sequence ID" value="KAJ7021941.1"/>
    <property type="molecule type" value="Genomic_DNA"/>
</dbReference>
<name>A0AAD6S830_9AGAR</name>
<proteinExistence type="predicted"/>
<evidence type="ECO:0000313" key="1">
    <source>
        <dbReference type="EMBL" id="KAJ7021941.1"/>
    </source>
</evidence>
<gene>
    <name evidence="1" type="ORF">C8F04DRAFT_1194990</name>
</gene>
<evidence type="ECO:0000313" key="2">
    <source>
        <dbReference type="Proteomes" id="UP001218188"/>
    </source>
</evidence>
<dbReference type="Proteomes" id="UP001218188">
    <property type="component" value="Unassembled WGS sequence"/>
</dbReference>
<sequence>MDLNPPIEIDSDDDTEWVPGEWIGRGKKYENIPAHVDAARRCILHLPASVQSHFPPKNLPISRLLLFDLPPVARDETLLDYTYTTMEPTRNIEDSLAFLAVPSRRVLQQMVSNFGQAWFDANKSICTSLNPDIAYSFWI</sequence>
<accession>A0AAD6S830</accession>
<dbReference type="AlphaFoldDB" id="A0AAD6S830"/>
<reference evidence="1" key="1">
    <citation type="submission" date="2023-03" db="EMBL/GenBank/DDBJ databases">
        <title>Massive genome expansion in bonnet fungi (Mycena s.s.) driven by repeated elements and novel gene families across ecological guilds.</title>
        <authorList>
            <consortium name="Lawrence Berkeley National Laboratory"/>
            <person name="Harder C.B."/>
            <person name="Miyauchi S."/>
            <person name="Viragh M."/>
            <person name="Kuo A."/>
            <person name="Thoen E."/>
            <person name="Andreopoulos B."/>
            <person name="Lu D."/>
            <person name="Skrede I."/>
            <person name="Drula E."/>
            <person name="Henrissat B."/>
            <person name="Morin E."/>
            <person name="Kohler A."/>
            <person name="Barry K."/>
            <person name="LaButti K."/>
            <person name="Morin E."/>
            <person name="Salamov A."/>
            <person name="Lipzen A."/>
            <person name="Mereny Z."/>
            <person name="Hegedus B."/>
            <person name="Baldrian P."/>
            <person name="Stursova M."/>
            <person name="Weitz H."/>
            <person name="Taylor A."/>
            <person name="Grigoriev I.V."/>
            <person name="Nagy L.G."/>
            <person name="Martin F."/>
            <person name="Kauserud H."/>
        </authorList>
    </citation>
    <scope>NUCLEOTIDE SEQUENCE</scope>
    <source>
        <strain evidence="1">CBHHK200</strain>
    </source>
</reference>
<keyword evidence="2" id="KW-1185">Reference proteome</keyword>
<comment type="caution">
    <text evidence="1">The sequence shown here is derived from an EMBL/GenBank/DDBJ whole genome shotgun (WGS) entry which is preliminary data.</text>
</comment>
<protein>
    <submittedName>
        <fullName evidence="1">Uncharacterized protein</fullName>
    </submittedName>
</protein>
<organism evidence="1 2">
    <name type="scientific">Mycena alexandri</name>
    <dbReference type="NCBI Taxonomy" id="1745969"/>
    <lineage>
        <taxon>Eukaryota</taxon>
        <taxon>Fungi</taxon>
        <taxon>Dikarya</taxon>
        <taxon>Basidiomycota</taxon>
        <taxon>Agaricomycotina</taxon>
        <taxon>Agaricomycetes</taxon>
        <taxon>Agaricomycetidae</taxon>
        <taxon>Agaricales</taxon>
        <taxon>Marasmiineae</taxon>
        <taxon>Mycenaceae</taxon>
        <taxon>Mycena</taxon>
    </lineage>
</organism>